<gene>
    <name evidence="1" type="ORF">GMD59_18820</name>
</gene>
<accession>A0A6L6LZL1</accession>
<protein>
    <submittedName>
        <fullName evidence="1">Uncharacterized protein</fullName>
    </submittedName>
</protein>
<comment type="caution">
    <text evidence="1">The sequence shown here is derived from an EMBL/GenBank/DDBJ whole genome shotgun (WGS) entry which is preliminary data.</text>
</comment>
<dbReference type="Pfam" id="PF19553">
    <property type="entry name" value="DUF6076"/>
    <property type="match status" value="1"/>
</dbReference>
<organism evidence="1 2">
    <name type="scientific">Ruthenibacterium lactatiformans</name>
    <dbReference type="NCBI Taxonomy" id="1550024"/>
    <lineage>
        <taxon>Bacteria</taxon>
        <taxon>Bacillati</taxon>
        <taxon>Bacillota</taxon>
        <taxon>Clostridia</taxon>
        <taxon>Eubacteriales</taxon>
        <taxon>Oscillospiraceae</taxon>
        <taxon>Ruthenibacterium</taxon>
    </lineage>
</organism>
<sequence>MTPGTPENEALSSFFGKLFRLPDELLCFRSYVSTMLDFYFEPLRRRNAEHYAVGVYRFFSDAAAQEALRAALPPYPTFEFLQSRPAMTEYVTMPDPKQPEKYILAERVVFSSLADFLHMDLFRGLMHGNVPRRCHNCRKFFLLQKGYDVRYCTRIAPGEAKRTCRQVGAHNKQADRDSKTPVQIEYENTYNRLKKRKARGKISTDEWNALVARAQDIREQAQRGRLSDFEMKKAFDKI</sequence>
<reference evidence="1 2" key="1">
    <citation type="journal article" date="2019" name="Nat. Med.">
        <title>A library of human gut bacterial isolates paired with longitudinal multiomics data enables mechanistic microbiome research.</title>
        <authorList>
            <person name="Poyet M."/>
            <person name="Groussin M."/>
            <person name="Gibbons S.M."/>
            <person name="Avila-Pacheco J."/>
            <person name="Jiang X."/>
            <person name="Kearney S.M."/>
            <person name="Perrotta A.R."/>
            <person name="Berdy B."/>
            <person name="Zhao S."/>
            <person name="Lieberman T.D."/>
            <person name="Swanson P.K."/>
            <person name="Smith M."/>
            <person name="Roesemann S."/>
            <person name="Alexander J.E."/>
            <person name="Rich S.A."/>
            <person name="Livny J."/>
            <person name="Vlamakis H."/>
            <person name="Clish C."/>
            <person name="Bullock K."/>
            <person name="Deik A."/>
            <person name="Scott J."/>
            <person name="Pierce K.A."/>
            <person name="Xavier R.J."/>
            <person name="Alm E.J."/>
        </authorList>
    </citation>
    <scope>NUCLEOTIDE SEQUENCE [LARGE SCALE GENOMIC DNA]</scope>
    <source>
        <strain evidence="1 2">BIOML-A4</strain>
    </source>
</reference>
<dbReference type="Proteomes" id="UP000472755">
    <property type="component" value="Unassembled WGS sequence"/>
</dbReference>
<evidence type="ECO:0000313" key="2">
    <source>
        <dbReference type="Proteomes" id="UP000472755"/>
    </source>
</evidence>
<dbReference type="EMBL" id="WMZU01000066">
    <property type="protein sequence ID" value="MTS29304.1"/>
    <property type="molecule type" value="Genomic_DNA"/>
</dbReference>
<dbReference type="RefSeq" id="WP_155202613.1">
    <property type="nucleotide sequence ID" value="NZ_WMZN01000073.1"/>
</dbReference>
<proteinExistence type="predicted"/>
<evidence type="ECO:0000313" key="1">
    <source>
        <dbReference type="EMBL" id="MTS29304.1"/>
    </source>
</evidence>
<dbReference type="AlphaFoldDB" id="A0A6L6LZL1"/>
<name>A0A6L6LZL1_9FIRM</name>
<dbReference type="InterPro" id="IPR045722">
    <property type="entry name" value="DUF6076"/>
</dbReference>